<dbReference type="Pfam" id="PF01484">
    <property type="entry name" value="Col_cuticle_N"/>
    <property type="match status" value="1"/>
</dbReference>
<name>A0A183G871_HELPZ</name>
<reference evidence="4 5" key="1">
    <citation type="submission" date="2018-11" db="EMBL/GenBank/DDBJ databases">
        <authorList>
            <consortium name="Pathogen Informatics"/>
        </authorList>
    </citation>
    <scope>NUCLEOTIDE SEQUENCE [LARGE SCALE GENOMIC DNA]</scope>
</reference>
<evidence type="ECO:0000256" key="2">
    <source>
        <dbReference type="SAM" id="MobiDB-lite"/>
    </source>
</evidence>
<dbReference type="Pfam" id="PF01391">
    <property type="entry name" value="Collagen"/>
    <property type="match status" value="2"/>
</dbReference>
<evidence type="ECO:0000259" key="3">
    <source>
        <dbReference type="SMART" id="SM01088"/>
    </source>
</evidence>
<dbReference type="AlphaFoldDB" id="A0A183G871"/>
<protein>
    <submittedName>
        <fullName evidence="6">Col_cuticle_N domain-containing protein</fullName>
    </submittedName>
</protein>
<dbReference type="SMART" id="SM01088">
    <property type="entry name" value="Col_cuticle_N"/>
    <property type="match status" value="1"/>
</dbReference>
<dbReference type="InterPro" id="IPR002486">
    <property type="entry name" value="Col_cuticle_N"/>
</dbReference>
<keyword evidence="1" id="KW-0677">Repeat</keyword>
<evidence type="ECO:0000313" key="6">
    <source>
        <dbReference type="WBParaSite" id="HPBE_0001804401-mRNA-1"/>
    </source>
</evidence>
<dbReference type="Proteomes" id="UP000050761">
    <property type="component" value="Unassembled WGS sequence"/>
</dbReference>
<dbReference type="GO" id="GO:0042329">
    <property type="term" value="F:structural constituent of collagen and cuticulin-based cuticle"/>
    <property type="evidence" value="ECO:0007669"/>
    <property type="project" value="TreeGrafter"/>
</dbReference>
<keyword evidence="5" id="KW-1185">Reference proteome</keyword>
<dbReference type="InterPro" id="IPR008160">
    <property type="entry name" value="Collagen"/>
</dbReference>
<dbReference type="PANTHER" id="PTHR24637">
    <property type="entry name" value="COLLAGEN"/>
    <property type="match status" value="1"/>
</dbReference>
<feature type="compositionally biased region" description="Low complexity" evidence="2">
    <location>
        <begin position="251"/>
        <end position="262"/>
    </location>
</feature>
<dbReference type="OrthoDB" id="6380629at2759"/>
<reference evidence="6" key="2">
    <citation type="submission" date="2019-09" db="UniProtKB">
        <authorList>
            <consortium name="WormBaseParasite"/>
        </authorList>
    </citation>
    <scope>IDENTIFICATION</scope>
</reference>
<evidence type="ECO:0000256" key="1">
    <source>
        <dbReference type="ARBA" id="ARBA00022737"/>
    </source>
</evidence>
<dbReference type="EMBL" id="UZAH01030428">
    <property type="protein sequence ID" value="VDP10522.1"/>
    <property type="molecule type" value="Genomic_DNA"/>
</dbReference>
<dbReference type="PANTHER" id="PTHR24637:SF393">
    <property type="entry name" value="CUTICLE COLLAGEN ROL-6"/>
    <property type="match status" value="1"/>
</dbReference>
<evidence type="ECO:0000313" key="4">
    <source>
        <dbReference type="EMBL" id="VDP10522.1"/>
    </source>
</evidence>
<organism evidence="5 6">
    <name type="scientific">Heligmosomoides polygyrus</name>
    <name type="common">Parasitic roundworm</name>
    <dbReference type="NCBI Taxonomy" id="6339"/>
    <lineage>
        <taxon>Eukaryota</taxon>
        <taxon>Metazoa</taxon>
        <taxon>Ecdysozoa</taxon>
        <taxon>Nematoda</taxon>
        <taxon>Chromadorea</taxon>
        <taxon>Rhabditida</taxon>
        <taxon>Rhabditina</taxon>
        <taxon>Rhabditomorpha</taxon>
        <taxon>Strongyloidea</taxon>
        <taxon>Heligmosomidae</taxon>
        <taxon>Heligmosomoides</taxon>
    </lineage>
</organism>
<feature type="compositionally biased region" description="Basic and acidic residues" evidence="2">
    <location>
        <begin position="224"/>
        <end position="239"/>
    </location>
</feature>
<dbReference type="GO" id="GO:0060102">
    <property type="term" value="C:cuticular extracellular matrix"/>
    <property type="evidence" value="ECO:0007669"/>
    <property type="project" value="TreeGrafter"/>
</dbReference>
<accession>A0A183G871</accession>
<feature type="domain" description="Nematode cuticle collagen N-terminal" evidence="3">
    <location>
        <begin position="7"/>
        <end position="57"/>
    </location>
</feature>
<feature type="region of interest" description="Disordered" evidence="2">
    <location>
        <begin position="167"/>
        <end position="327"/>
    </location>
</feature>
<sequence length="327" mass="33046">MSLIGATSGALLFSGATLVISMFAAAAIYAQVNTIWSEFDAEMNNFKVLTDDIWKDMIGLGAGTPSNRIRRQSYGGYGASGVQHEPLPTPGADSAALGPIRSPTPAFPNSLPPSAANARCACAFENNCPPGPPGSVGVPGPDGFDGLDGVPGFDGLDADDVSNEAAQGCFTCPQGLPGPQGPGGSPGIRGMRGARGQPGMPGRDGNPGMPGEMGPPGPPGVDGEAGKPGDKGDDAEKPMGRAGPRGPPGEMGPEGPEGSPGRDAYPGQQGPVGEPAAGADGEEGPQGPPGNVGKDAEYCKCPEREPERDVPVHHSGSGYRRKKHRKH</sequence>
<evidence type="ECO:0000313" key="5">
    <source>
        <dbReference type="Proteomes" id="UP000050761"/>
    </source>
</evidence>
<gene>
    <name evidence="4" type="ORF">HPBE_LOCUS18043</name>
</gene>
<dbReference type="WBParaSite" id="HPBE_0001804401-mRNA-1">
    <property type="protein sequence ID" value="HPBE_0001804401-mRNA-1"/>
    <property type="gene ID" value="HPBE_0001804401"/>
</dbReference>
<accession>A0A3P8AAC2</accession>
<proteinExistence type="predicted"/>
<feature type="compositionally biased region" description="Basic and acidic residues" evidence="2">
    <location>
        <begin position="294"/>
        <end position="312"/>
    </location>
</feature>